<name>A0A3M7EP09_HORWE</name>
<protein>
    <recommendedName>
        <fullName evidence="4">Lytic polysaccharide monooxygenase</fullName>
    </recommendedName>
</protein>
<reference evidence="2 3" key="1">
    <citation type="journal article" date="2018" name="BMC Genomics">
        <title>Genomic evidence for intraspecific hybridization in a clonal and extremely halotolerant yeast.</title>
        <authorList>
            <person name="Gostincar C."/>
            <person name="Stajich J.E."/>
            <person name="Zupancic J."/>
            <person name="Zalar P."/>
            <person name="Gunde-Cimerman N."/>
        </authorList>
    </citation>
    <scope>NUCLEOTIDE SEQUENCE [LARGE SCALE GENOMIC DNA]</scope>
    <source>
        <strain evidence="2 3">EXF-2682</strain>
    </source>
</reference>
<dbReference type="Proteomes" id="UP000269276">
    <property type="component" value="Unassembled WGS sequence"/>
</dbReference>
<feature type="region of interest" description="Disordered" evidence="1">
    <location>
        <begin position="310"/>
        <end position="358"/>
    </location>
</feature>
<dbReference type="PANTHER" id="PTHR36182:SF2">
    <property type="entry name" value="LYTIC POLYSACCHARIDE MONOOXYGENASE"/>
    <property type="match status" value="1"/>
</dbReference>
<dbReference type="Gene3D" id="2.70.50.70">
    <property type="match status" value="1"/>
</dbReference>
<dbReference type="AlphaFoldDB" id="A0A3M7EP09"/>
<sequence>MPVLSISASALRSTNPSTTSIIPSLGHTSIPTLSINMLSTTSFRNAALVATLGLSYTTNAHLFIQSPTPIQGSAPKAPLDASGSNFPCHGVSLPSSGGQKMAAGSSQVLAFELGDGANTAVHGGGSCQISVTYETDPAAIKDPSNWHVIYSIEGGCPSNTHQNLDGSYQGPQGTYSGALACSDPKTNGVDCVNSFNFTIPTGMKSGAATLGWTWFNSVGNREMYMNCASIDIEGGDGSEMSDLPSMFVANLANVDSCPTTQSMDLSFPNAGKYVTTKKPEGEAAKTAVTFPMAKPTGEGCSNDGGAAPGGSGYGAGSQSSPSAYPSAAATSSSPAYGAPSAPPSASVSMPTSAASSAAGGNGYKIPTMTTIAGTAPSAALAPTGSAAAPNTGAGGSCSGDSVSCPSTGSVICIGNDKFGICDTDGCAIPQPLAAGTTCRNGTIQKRGLHAHRHPHGPGRSLF</sequence>
<dbReference type="VEuPathDB" id="FungiDB:BTJ68_10770"/>
<dbReference type="OrthoDB" id="2342176at2759"/>
<dbReference type="PANTHER" id="PTHR36182">
    <property type="entry name" value="PROTEIN, PUTATIVE (AFU_ORTHOLOGUE AFUA_6G10930)-RELATED"/>
    <property type="match status" value="1"/>
</dbReference>
<dbReference type="EMBL" id="QWIP01000013">
    <property type="protein sequence ID" value="RMY78313.1"/>
    <property type="molecule type" value="Genomic_DNA"/>
</dbReference>
<comment type="caution">
    <text evidence="2">The sequence shown here is derived from an EMBL/GenBank/DDBJ whole genome shotgun (WGS) entry which is preliminary data.</text>
</comment>
<evidence type="ECO:0008006" key="4">
    <source>
        <dbReference type="Google" id="ProtNLM"/>
    </source>
</evidence>
<evidence type="ECO:0000313" key="3">
    <source>
        <dbReference type="Proteomes" id="UP000269276"/>
    </source>
</evidence>
<organism evidence="2 3">
    <name type="scientific">Hortaea werneckii</name>
    <name type="common">Black yeast</name>
    <name type="synonym">Cladosporium werneckii</name>
    <dbReference type="NCBI Taxonomy" id="91943"/>
    <lineage>
        <taxon>Eukaryota</taxon>
        <taxon>Fungi</taxon>
        <taxon>Dikarya</taxon>
        <taxon>Ascomycota</taxon>
        <taxon>Pezizomycotina</taxon>
        <taxon>Dothideomycetes</taxon>
        <taxon>Dothideomycetidae</taxon>
        <taxon>Mycosphaerellales</taxon>
        <taxon>Teratosphaeriaceae</taxon>
        <taxon>Hortaea</taxon>
    </lineage>
</organism>
<evidence type="ECO:0000313" key="2">
    <source>
        <dbReference type="EMBL" id="RMY78313.1"/>
    </source>
</evidence>
<evidence type="ECO:0000256" key="1">
    <source>
        <dbReference type="SAM" id="MobiDB-lite"/>
    </source>
</evidence>
<accession>A0A3M7EP09</accession>
<feature type="compositionally biased region" description="Low complexity" evidence="1">
    <location>
        <begin position="316"/>
        <end position="358"/>
    </location>
</feature>
<proteinExistence type="predicted"/>
<gene>
    <name evidence="2" type="ORF">D0863_00783</name>
</gene>